<comment type="function">
    <text evidence="7">Allows the formation of correctly charged Gln-tRNA(Gln) through the transamidation of misacylated Glu-tRNA(Gln) in organisms which lack glutaminyl-tRNA synthetase. The reaction takes place in the presence of glutamine and ATP through an activated gamma-phospho-Glu-tRNA(Gln).</text>
</comment>
<dbReference type="Pfam" id="PF01425">
    <property type="entry name" value="Amidase"/>
    <property type="match status" value="1"/>
</dbReference>
<protein>
    <recommendedName>
        <fullName evidence="2 7">Glutamyl-tRNA(Gln) amidotransferase subunit A</fullName>
        <shortName evidence="7">Glu-ADT subunit A</shortName>
        <ecNumber evidence="7">6.3.5.7</ecNumber>
    </recommendedName>
</protein>
<feature type="domain" description="Amidase" evidence="8">
    <location>
        <begin position="41"/>
        <end position="485"/>
    </location>
</feature>
<keyword evidence="9" id="KW-0808">Transferase</keyword>
<evidence type="ECO:0000256" key="3">
    <source>
        <dbReference type="ARBA" id="ARBA00022598"/>
    </source>
</evidence>
<gene>
    <name evidence="7" type="primary">gatA</name>
    <name evidence="9" type="ORF">FHS57_001286</name>
</gene>
<keyword evidence="3 7" id="KW-0436">Ligase</keyword>
<dbReference type="GO" id="GO:0030956">
    <property type="term" value="C:glutamyl-tRNA(Gln) amidotransferase complex"/>
    <property type="evidence" value="ECO:0007669"/>
    <property type="project" value="InterPro"/>
</dbReference>
<comment type="caution">
    <text evidence="9">The sequence shown here is derived from an EMBL/GenBank/DDBJ whole genome shotgun (WGS) entry which is preliminary data.</text>
</comment>
<dbReference type="PANTHER" id="PTHR11895:SF151">
    <property type="entry name" value="GLUTAMYL-TRNA(GLN) AMIDOTRANSFERASE SUBUNIT A"/>
    <property type="match status" value="1"/>
</dbReference>
<organism evidence="9 10">
    <name type="scientific">Runella defluvii</name>
    <dbReference type="NCBI Taxonomy" id="370973"/>
    <lineage>
        <taxon>Bacteria</taxon>
        <taxon>Pseudomonadati</taxon>
        <taxon>Bacteroidota</taxon>
        <taxon>Cytophagia</taxon>
        <taxon>Cytophagales</taxon>
        <taxon>Spirosomataceae</taxon>
        <taxon>Runella</taxon>
    </lineage>
</organism>
<evidence type="ECO:0000256" key="2">
    <source>
        <dbReference type="ARBA" id="ARBA00014428"/>
    </source>
</evidence>
<dbReference type="SUPFAM" id="SSF75304">
    <property type="entry name" value="Amidase signature (AS) enzymes"/>
    <property type="match status" value="1"/>
</dbReference>
<dbReference type="GO" id="GO:0016740">
    <property type="term" value="F:transferase activity"/>
    <property type="evidence" value="ECO:0007669"/>
    <property type="project" value="UniProtKB-KW"/>
</dbReference>
<feature type="active site" description="Charge relay system" evidence="7">
    <location>
        <position position="95"/>
    </location>
</feature>
<dbReference type="GO" id="GO:0005524">
    <property type="term" value="F:ATP binding"/>
    <property type="evidence" value="ECO:0007669"/>
    <property type="project" value="UniProtKB-KW"/>
</dbReference>
<dbReference type="GO" id="GO:0050567">
    <property type="term" value="F:glutaminyl-tRNA synthase (glutamine-hydrolyzing) activity"/>
    <property type="evidence" value="ECO:0007669"/>
    <property type="project" value="UniProtKB-UniRule"/>
</dbReference>
<reference evidence="9 10" key="1">
    <citation type="submission" date="2020-08" db="EMBL/GenBank/DDBJ databases">
        <title>Genomic Encyclopedia of Type Strains, Phase IV (KMG-IV): sequencing the most valuable type-strain genomes for metagenomic binning, comparative biology and taxonomic classification.</title>
        <authorList>
            <person name="Goeker M."/>
        </authorList>
    </citation>
    <scope>NUCLEOTIDE SEQUENCE [LARGE SCALE GENOMIC DNA]</scope>
    <source>
        <strain evidence="9 10">DSM 17976</strain>
    </source>
</reference>
<evidence type="ECO:0000313" key="10">
    <source>
        <dbReference type="Proteomes" id="UP000541352"/>
    </source>
</evidence>
<dbReference type="Gene3D" id="3.90.1300.10">
    <property type="entry name" value="Amidase signature (AS) domain"/>
    <property type="match status" value="1"/>
</dbReference>
<evidence type="ECO:0000259" key="8">
    <source>
        <dbReference type="Pfam" id="PF01425"/>
    </source>
</evidence>
<evidence type="ECO:0000256" key="4">
    <source>
        <dbReference type="ARBA" id="ARBA00022741"/>
    </source>
</evidence>
<dbReference type="HAMAP" id="MF_00120">
    <property type="entry name" value="GatA"/>
    <property type="match status" value="1"/>
</dbReference>
<comment type="similarity">
    <text evidence="7">Belongs to the amidase family. GatA subfamily.</text>
</comment>
<dbReference type="InterPro" id="IPR000120">
    <property type="entry name" value="Amidase"/>
</dbReference>
<dbReference type="EC" id="6.3.5.7" evidence="7"/>
<dbReference type="EMBL" id="JACIBY010000002">
    <property type="protein sequence ID" value="MBB3837292.1"/>
    <property type="molecule type" value="Genomic_DNA"/>
</dbReference>
<sequence>MYQSQFNANFVGGNLLIVSYHYTSLSEIQTDLRSGVVSCRELVAYYLKNIEEKNPVLNAFVAVYDQEATQRAEEIDQKIAAGTAGRLAGMVLGIKDVLCYQNHGLQAGSSILNGFVSQFTATAVQRVLAEDAIIIGRQNCDEFAMGSSNESCAFGVVRNAADTSRVPGGSSGGSAVAVQADMCLASLGSDTGGSVRQPAAFCGLVGLKPTYGRVSRWGLIAYGSSFDCIGPITKSIDDAALLLEIMAGADDFDSTVSQQPVPSFTQAVAKTTVQKQKVAYLREGVESEALQPEIRQAMQAKLDWLREQGHEVEPIDFALLSYILPTYYILTTAEASSNLSRFDGVRYGHRTATPVDLMELYKKSRSEGFGKEVKKRIMLGTFVLSASYYDAYYTKAQKVRRLVKNQTDELFKKYDFLIMPTTPTTAFPIGDKTEDPLQMYLADIFTVQANVIGYPAISIPAGTDAQGLPMGLQVLGKPFGEADLLAFSKYIVAKEPASSLA</sequence>
<accession>A0A7W5ZHB1</accession>
<dbReference type="Proteomes" id="UP000541352">
    <property type="component" value="Unassembled WGS sequence"/>
</dbReference>
<keyword evidence="5 7" id="KW-0067">ATP-binding</keyword>
<evidence type="ECO:0000256" key="5">
    <source>
        <dbReference type="ARBA" id="ARBA00022840"/>
    </source>
</evidence>
<evidence type="ECO:0000313" key="9">
    <source>
        <dbReference type="EMBL" id="MBB3837292.1"/>
    </source>
</evidence>
<keyword evidence="4 7" id="KW-0547">Nucleotide-binding</keyword>
<dbReference type="InterPro" id="IPR036928">
    <property type="entry name" value="AS_sf"/>
</dbReference>
<evidence type="ECO:0000256" key="1">
    <source>
        <dbReference type="ARBA" id="ARBA00011123"/>
    </source>
</evidence>
<dbReference type="InterPro" id="IPR023631">
    <property type="entry name" value="Amidase_dom"/>
</dbReference>
<feature type="active site" description="Acyl-ester intermediate" evidence="7">
    <location>
        <position position="194"/>
    </location>
</feature>
<comment type="subunit">
    <text evidence="1 7">Heterotrimer of A, B and C subunits.</text>
</comment>
<dbReference type="InterPro" id="IPR004412">
    <property type="entry name" value="GatA"/>
</dbReference>
<proteinExistence type="inferred from homology"/>
<evidence type="ECO:0000256" key="7">
    <source>
        <dbReference type="HAMAP-Rule" id="MF_00120"/>
    </source>
</evidence>
<dbReference type="AlphaFoldDB" id="A0A7W5ZHB1"/>
<feature type="active site" description="Charge relay system" evidence="7">
    <location>
        <position position="170"/>
    </location>
</feature>
<keyword evidence="10" id="KW-1185">Reference proteome</keyword>
<evidence type="ECO:0000256" key="6">
    <source>
        <dbReference type="ARBA" id="ARBA00022917"/>
    </source>
</evidence>
<dbReference type="PANTHER" id="PTHR11895">
    <property type="entry name" value="TRANSAMIDASE"/>
    <property type="match status" value="1"/>
</dbReference>
<comment type="catalytic activity">
    <reaction evidence="7">
        <text>L-glutamyl-tRNA(Gln) + L-glutamine + ATP + H2O = L-glutaminyl-tRNA(Gln) + L-glutamate + ADP + phosphate + H(+)</text>
        <dbReference type="Rhea" id="RHEA:17521"/>
        <dbReference type="Rhea" id="RHEA-COMP:9681"/>
        <dbReference type="Rhea" id="RHEA-COMP:9684"/>
        <dbReference type="ChEBI" id="CHEBI:15377"/>
        <dbReference type="ChEBI" id="CHEBI:15378"/>
        <dbReference type="ChEBI" id="CHEBI:29985"/>
        <dbReference type="ChEBI" id="CHEBI:30616"/>
        <dbReference type="ChEBI" id="CHEBI:43474"/>
        <dbReference type="ChEBI" id="CHEBI:58359"/>
        <dbReference type="ChEBI" id="CHEBI:78520"/>
        <dbReference type="ChEBI" id="CHEBI:78521"/>
        <dbReference type="ChEBI" id="CHEBI:456216"/>
        <dbReference type="EC" id="6.3.5.7"/>
    </reaction>
</comment>
<dbReference type="NCBIfam" id="TIGR00132">
    <property type="entry name" value="gatA"/>
    <property type="match status" value="1"/>
</dbReference>
<keyword evidence="6 7" id="KW-0648">Protein biosynthesis</keyword>
<name>A0A7W5ZHB1_9BACT</name>
<dbReference type="GO" id="GO:0006412">
    <property type="term" value="P:translation"/>
    <property type="evidence" value="ECO:0007669"/>
    <property type="project" value="UniProtKB-UniRule"/>
</dbReference>